<keyword evidence="3" id="KW-1185">Reference proteome</keyword>
<dbReference type="PANTHER" id="PTHR27003:SF442">
    <property type="entry name" value="SERINE-THREONINE_TYROSINE-PROTEIN KINASE CATALYTIC DOMAIN-CONTAINING PROTEIN"/>
    <property type="match status" value="1"/>
</dbReference>
<name>A0ABQ8C1V4_BRANA</name>
<protein>
    <recommendedName>
        <fullName evidence="4">Protein kinase domain-containing protein</fullName>
    </recommendedName>
</protein>
<evidence type="ECO:0000256" key="1">
    <source>
        <dbReference type="SAM" id="MobiDB-lite"/>
    </source>
</evidence>
<dbReference type="Proteomes" id="UP000824890">
    <property type="component" value="Unassembled WGS sequence"/>
</dbReference>
<dbReference type="SUPFAM" id="SSF56112">
    <property type="entry name" value="Protein kinase-like (PK-like)"/>
    <property type="match status" value="1"/>
</dbReference>
<dbReference type="PANTHER" id="PTHR27003">
    <property type="entry name" value="OS07G0166700 PROTEIN"/>
    <property type="match status" value="1"/>
</dbReference>
<proteinExistence type="predicted"/>
<dbReference type="EMBL" id="JAGKQM010000009">
    <property type="protein sequence ID" value="KAH0910983.1"/>
    <property type="molecule type" value="Genomic_DNA"/>
</dbReference>
<comment type="caution">
    <text evidence="2">The sequence shown here is derived from an EMBL/GenBank/DDBJ whole genome shotgun (WGS) entry which is preliminary data.</text>
</comment>
<organism evidence="2 3">
    <name type="scientific">Brassica napus</name>
    <name type="common">Rape</name>
    <dbReference type="NCBI Taxonomy" id="3708"/>
    <lineage>
        <taxon>Eukaryota</taxon>
        <taxon>Viridiplantae</taxon>
        <taxon>Streptophyta</taxon>
        <taxon>Embryophyta</taxon>
        <taxon>Tracheophyta</taxon>
        <taxon>Spermatophyta</taxon>
        <taxon>Magnoliopsida</taxon>
        <taxon>eudicotyledons</taxon>
        <taxon>Gunneridae</taxon>
        <taxon>Pentapetalae</taxon>
        <taxon>rosids</taxon>
        <taxon>malvids</taxon>
        <taxon>Brassicales</taxon>
        <taxon>Brassicaceae</taxon>
        <taxon>Brassiceae</taxon>
        <taxon>Brassica</taxon>
    </lineage>
</organism>
<dbReference type="InterPro" id="IPR011009">
    <property type="entry name" value="Kinase-like_dom_sf"/>
</dbReference>
<dbReference type="Gene3D" id="1.10.510.10">
    <property type="entry name" value="Transferase(Phosphotransferase) domain 1"/>
    <property type="match status" value="1"/>
</dbReference>
<feature type="region of interest" description="Disordered" evidence="1">
    <location>
        <begin position="250"/>
        <end position="271"/>
    </location>
</feature>
<evidence type="ECO:0000313" key="2">
    <source>
        <dbReference type="EMBL" id="KAH0910983.1"/>
    </source>
</evidence>
<reference evidence="2 3" key="1">
    <citation type="submission" date="2021-05" db="EMBL/GenBank/DDBJ databases">
        <title>Genome Assembly of Synthetic Allotetraploid Brassica napus Reveals Homoeologous Exchanges between Subgenomes.</title>
        <authorList>
            <person name="Davis J.T."/>
        </authorList>
    </citation>
    <scope>NUCLEOTIDE SEQUENCE [LARGE SCALE GENOMIC DNA]</scope>
    <source>
        <strain evidence="3">cv. Da-Ae</strain>
        <tissue evidence="2">Seedling</tissue>
    </source>
</reference>
<gene>
    <name evidence="2" type="ORF">HID58_034304</name>
</gene>
<evidence type="ECO:0008006" key="4">
    <source>
        <dbReference type="Google" id="ProtNLM"/>
    </source>
</evidence>
<dbReference type="InterPro" id="IPR045272">
    <property type="entry name" value="ANXUR1/2-like"/>
</dbReference>
<sequence>ISFLILCLHRNHSLRKKTQTFIPMEPTGNSADSSDRKTGKKIIASSATVKPNGKSIASYAIVKTDVSSTVPVKPNIATTLSSAHADQVMLFRDVSFGPHEAELRFRLIHFWEARNPLTNGRVEPKVAVATNINPKLVGELVTTRLVSVGSVPEIKCRRGKKAFLLHGISTESINLFLPYCNEDSKMIDVYEYREKGTLKDHRNDSDNPRLSWRQKLEICAKGLHYLHTGSARATIHFDIEALDPNHKLGTGTTRSKLNLNRKTTSYHQTVP</sequence>
<accession>A0ABQ8C1V4</accession>
<feature type="non-terminal residue" evidence="2">
    <location>
        <position position="1"/>
    </location>
</feature>
<evidence type="ECO:0000313" key="3">
    <source>
        <dbReference type="Proteomes" id="UP000824890"/>
    </source>
</evidence>